<keyword evidence="3" id="KW-1185">Reference proteome</keyword>
<accession>A0A8H7UDY9</accession>
<evidence type="ECO:0000313" key="3">
    <source>
        <dbReference type="Proteomes" id="UP000654370"/>
    </source>
</evidence>
<comment type="caution">
    <text evidence="2">The sequence shown here is derived from an EMBL/GenBank/DDBJ whole genome shotgun (WGS) entry which is preliminary data.</text>
</comment>
<sequence>MMLCNTQPNFQYPQAMSPGDMGKTSQQGFHTIAAESDYLCSSYSVTQNFITPAENSTEIDFFSYARDVEFDDALFEVDMEMCLEEFEEEEAEHEYSFCADFHSRLHVDATNHSSSQILASEAYISTDDEWSLISSMPTPPLQSHDSSSDASSDNDSIATADISPRSATSSQKPLQALFSEMELI</sequence>
<dbReference type="Proteomes" id="UP000654370">
    <property type="component" value="Unassembled WGS sequence"/>
</dbReference>
<dbReference type="AlphaFoldDB" id="A0A8H7UDY9"/>
<proteinExistence type="predicted"/>
<feature type="compositionally biased region" description="Low complexity" evidence="1">
    <location>
        <begin position="143"/>
        <end position="163"/>
    </location>
</feature>
<gene>
    <name evidence="2" type="ORF">INT43_003295</name>
</gene>
<dbReference type="OrthoDB" id="10331281at2759"/>
<evidence type="ECO:0000313" key="2">
    <source>
        <dbReference type="EMBL" id="KAG2178042.1"/>
    </source>
</evidence>
<organism evidence="2 3">
    <name type="scientific">Mortierella isabellina</name>
    <name type="common">Filamentous fungus</name>
    <name type="synonym">Umbelopsis isabellina</name>
    <dbReference type="NCBI Taxonomy" id="91625"/>
    <lineage>
        <taxon>Eukaryota</taxon>
        <taxon>Fungi</taxon>
        <taxon>Fungi incertae sedis</taxon>
        <taxon>Mucoromycota</taxon>
        <taxon>Mucoromycotina</taxon>
        <taxon>Umbelopsidomycetes</taxon>
        <taxon>Umbelopsidales</taxon>
        <taxon>Umbelopsidaceae</taxon>
        <taxon>Umbelopsis</taxon>
    </lineage>
</organism>
<protein>
    <submittedName>
        <fullName evidence="2">Uncharacterized protein</fullName>
    </submittedName>
</protein>
<name>A0A8H7UDY9_MORIS</name>
<reference evidence="2" key="1">
    <citation type="submission" date="2020-12" db="EMBL/GenBank/DDBJ databases">
        <title>Metabolic potential, ecology and presence of endohyphal bacteria is reflected in genomic diversity of Mucoromycotina.</title>
        <authorList>
            <person name="Muszewska A."/>
            <person name="Okrasinska A."/>
            <person name="Steczkiewicz K."/>
            <person name="Drgas O."/>
            <person name="Orlowska M."/>
            <person name="Perlinska-Lenart U."/>
            <person name="Aleksandrzak-Piekarczyk T."/>
            <person name="Szatraj K."/>
            <person name="Zielenkiewicz U."/>
            <person name="Pilsyk S."/>
            <person name="Malc E."/>
            <person name="Mieczkowski P."/>
            <person name="Kruszewska J.S."/>
            <person name="Biernat P."/>
            <person name="Pawlowska J."/>
        </authorList>
    </citation>
    <scope>NUCLEOTIDE SEQUENCE</scope>
    <source>
        <strain evidence="2">WA0000067209</strain>
    </source>
</reference>
<dbReference type="EMBL" id="JAEPQZ010000008">
    <property type="protein sequence ID" value="KAG2178042.1"/>
    <property type="molecule type" value="Genomic_DNA"/>
</dbReference>
<feature type="region of interest" description="Disordered" evidence="1">
    <location>
        <begin position="134"/>
        <end position="174"/>
    </location>
</feature>
<evidence type="ECO:0000256" key="1">
    <source>
        <dbReference type="SAM" id="MobiDB-lite"/>
    </source>
</evidence>